<comment type="caution">
    <text evidence="3">The sequence shown here is derived from an EMBL/GenBank/DDBJ whole genome shotgun (WGS) entry which is preliminary data.</text>
</comment>
<organism evidence="3 4">
    <name type="scientific">Saitoella complicata (strain BCRC 22490 / CBS 7301 / JCM 7358 / NBRC 10748 / NRRL Y-17804)</name>
    <dbReference type="NCBI Taxonomy" id="698492"/>
    <lineage>
        <taxon>Eukaryota</taxon>
        <taxon>Fungi</taxon>
        <taxon>Dikarya</taxon>
        <taxon>Ascomycota</taxon>
        <taxon>Taphrinomycotina</taxon>
        <taxon>Taphrinomycotina incertae sedis</taxon>
        <taxon>Saitoella</taxon>
    </lineage>
</organism>
<keyword evidence="4" id="KW-1185">Reference proteome</keyword>
<reference evidence="3 4" key="3">
    <citation type="journal article" date="2015" name="Genome Announc.">
        <title>Draft Genome Sequence of the Archiascomycetous Yeast Saitoella complicata.</title>
        <authorList>
            <person name="Yamauchi K."/>
            <person name="Kondo S."/>
            <person name="Hamamoto M."/>
            <person name="Takahashi Y."/>
            <person name="Ogura Y."/>
            <person name="Hayashi T."/>
            <person name="Nishida H."/>
        </authorList>
    </citation>
    <scope>NUCLEOTIDE SEQUENCE [LARGE SCALE GENOMIC DNA]</scope>
    <source>
        <strain evidence="3 4">NRRL Y-17804</strain>
    </source>
</reference>
<feature type="compositionally biased region" description="Basic and acidic residues" evidence="1">
    <location>
        <begin position="252"/>
        <end position="265"/>
    </location>
</feature>
<sequence length="422" mass="43431">MSEEQLEQQRLWIRQRRVVGDVVAGATDVAASALDGTMVVSTPVTDAAAAETAALLVDSSIPTTTSDAVLAIGTTAADGSIPASSMWSEVSTISIWPSTNVDPSQSASAIVSSTPAPSASTDTANATSSLSGSSAVSTRTTLLPNLNSTSSSNATTASYFLNFTYIYSSTYALSDDASLIPTATSWTVLPTNATSDTTATLPQPSSTSTSSSTNPTLAPVLGGVLGGIGAIGIALGMALFMLRRHRRLKDDIARDPTTPYREKGPGGRGPNTNSMTAIGASAAPFAIRMHTPTKGLPKSESTEGFVVISGRRLSNPPPASDTSSVYELSPPASPHRRGDQVPGVGVGVGNGPPPPFLAGIQRLGGTGTVYREGQGPERDPIGRTLVQHDGSSRSSGAKRQIWDSFGVICHLDACNIGTNWEI</sequence>
<proteinExistence type="predicted"/>
<dbReference type="AlphaFoldDB" id="A0A0E9NG67"/>
<evidence type="ECO:0000313" key="3">
    <source>
        <dbReference type="EMBL" id="GAO48380.1"/>
    </source>
</evidence>
<reference evidence="3 4" key="2">
    <citation type="journal article" date="2014" name="J. Gen. Appl. Microbiol.">
        <title>The early diverging ascomycetous budding yeast Saitoella complicata has three histone deacetylases belonging to the Clr6, Hos2, and Rpd3 lineages.</title>
        <authorList>
            <person name="Nishida H."/>
            <person name="Matsumoto T."/>
            <person name="Kondo S."/>
            <person name="Hamamoto M."/>
            <person name="Yoshikawa H."/>
        </authorList>
    </citation>
    <scope>NUCLEOTIDE SEQUENCE [LARGE SCALE GENOMIC DNA]</scope>
    <source>
        <strain evidence="3 4">NRRL Y-17804</strain>
    </source>
</reference>
<reference evidence="3 4" key="1">
    <citation type="journal article" date="2011" name="J. Gen. Appl. Microbiol.">
        <title>Draft genome sequencing of the enigmatic yeast Saitoella complicata.</title>
        <authorList>
            <person name="Nishida H."/>
            <person name="Hamamoto M."/>
            <person name="Sugiyama J."/>
        </authorList>
    </citation>
    <scope>NUCLEOTIDE SEQUENCE [LARGE SCALE GENOMIC DNA]</scope>
    <source>
        <strain evidence="3 4">NRRL Y-17804</strain>
    </source>
</reference>
<protein>
    <recommendedName>
        <fullName evidence="5">Mid2 domain-containing protein</fullName>
    </recommendedName>
</protein>
<dbReference type="EMBL" id="BACD03000014">
    <property type="protein sequence ID" value="GAO48380.1"/>
    <property type="molecule type" value="Genomic_DNA"/>
</dbReference>
<dbReference type="OMA" id="ICHLDAC"/>
<evidence type="ECO:0000256" key="2">
    <source>
        <dbReference type="SAM" id="Phobius"/>
    </source>
</evidence>
<gene>
    <name evidence="3" type="ORF">G7K_2553-t1</name>
</gene>
<keyword evidence="2" id="KW-0472">Membrane</keyword>
<feature type="region of interest" description="Disordered" evidence="1">
    <location>
        <begin position="366"/>
        <end position="397"/>
    </location>
</feature>
<evidence type="ECO:0008006" key="5">
    <source>
        <dbReference type="Google" id="ProtNLM"/>
    </source>
</evidence>
<feature type="region of interest" description="Disordered" evidence="1">
    <location>
        <begin position="311"/>
        <end position="342"/>
    </location>
</feature>
<feature type="region of interest" description="Disordered" evidence="1">
    <location>
        <begin position="252"/>
        <end position="273"/>
    </location>
</feature>
<name>A0A0E9NG67_SAICN</name>
<feature type="region of interest" description="Disordered" evidence="1">
    <location>
        <begin position="106"/>
        <end position="132"/>
    </location>
</feature>
<feature type="compositionally biased region" description="Low complexity" evidence="1">
    <location>
        <begin position="197"/>
        <end position="214"/>
    </location>
</feature>
<dbReference type="Proteomes" id="UP000033140">
    <property type="component" value="Unassembled WGS sequence"/>
</dbReference>
<evidence type="ECO:0000256" key="1">
    <source>
        <dbReference type="SAM" id="MobiDB-lite"/>
    </source>
</evidence>
<accession>A0A0E9NG67</accession>
<feature type="region of interest" description="Disordered" evidence="1">
    <location>
        <begin position="195"/>
        <end position="214"/>
    </location>
</feature>
<feature type="transmembrane region" description="Helical" evidence="2">
    <location>
        <begin position="217"/>
        <end position="242"/>
    </location>
</feature>
<keyword evidence="2" id="KW-1133">Transmembrane helix</keyword>
<evidence type="ECO:0000313" key="4">
    <source>
        <dbReference type="Proteomes" id="UP000033140"/>
    </source>
</evidence>
<keyword evidence="2" id="KW-0812">Transmembrane</keyword>